<evidence type="ECO:0000313" key="2">
    <source>
        <dbReference type="Proteomes" id="UP000447434"/>
    </source>
</evidence>
<sequence>MYSYFLVLYCFPQNYVREIFHYSLPVRDFFLYLRSIVRMLVALFASPVISLEQNFRVRFPPFKTNVWLKSP</sequence>
<gene>
    <name evidence="1" type="ORF">Lalb_Chr13g0294791</name>
</gene>
<keyword evidence="2" id="KW-1185">Reference proteome</keyword>
<dbReference type="Proteomes" id="UP000447434">
    <property type="component" value="Chromosome 13"/>
</dbReference>
<evidence type="ECO:0000313" key="1">
    <source>
        <dbReference type="EMBL" id="KAE9601155.1"/>
    </source>
</evidence>
<protein>
    <submittedName>
        <fullName evidence="1">Uncharacterized protein</fullName>
    </submittedName>
</protein>
<name>A0A6A4PHY8_LUPAL</name>
<organism evidence="1 2">
    <name type="scientific">Lupinus albus</name>
    <name type="common">White lupine</name>
    <name type="synonym">Lupinus termis</name>
    <dbReference type="NCBI Taxonomy" id="3870"/>
    <lineage>
        <taxon>Eukaryota</taxon>
        <taxon>Viridiplantae</taxon>
        <taxon>Streptophyta</taxon>
        <taxon>Embryophyta</taxon>
        <taxon>Tracheophyta</taxon>
        <taxon>Spermatophyta</taxon>
        <taxon>Magnoliopsida</taxon>
        <taxon>eudicotyledons</taxon>
        <taxon>Gunneridae</taxon>
        <taxon>Pentapetalae</taxon>
        <taxon>rosids</taxon>
        <taxon>fabids</taxon>
        <taxon>Fabales</taxon>
        <taxon>Fabaceae</taxon>
        <taxon>Papilionoideae</taxon>
        <taxon>50 kb inversion clade</taxon>
        <taxon>genistoids sensu lato</taxon>
        <taxon>core genistoids</taxon>
        <taxon>Genisteae</taxon>
        <taxon>Lupinus</taxon>
    </lineage>
</organism>
<dbReference type="AlphaFoldDB" id="A0A6A4PHY8"/>
<dbReference type="EMBL" id="WOCE01000013">
    <property type="protein sequence ID" value="KAE9601155.1"/>
    <property type="molecule type" value="Genomic_DNA"/>
</dbReference>
<reference evidence="2" key="1">
    <citation type="journal article" date="2020" name="Nat. Commun.">
        <title>Genome sequence of the cluster root forming white lupin.</title>
        <authorList>
            <person name="Hufnagel B."/>
            <person name="Marques A."/>
            <person name="Soriano A."/>
            <person name="Marques L."/>
            <person name="Divol F."/>
            <person name="Doumas P."/>
            <person name="Sallet E."/>
            <person name="Mancinotti D."/>
            <person name="Carrere S."/>
            <person name="Marande W."/>
            <person name="Arribat S."/>
            <person name="Keller J."/>
            <person name="Huneau C."/>
            <person name="Blein T."/>
            <person name="Aime D."/>
            <person name="Laguerre M."/>
            <person name="Taylor J."/>
            <person name="Schubert V."/>
            <person name="Nelson M."/>
            <person name="Geu-Flores F."/>
            <person name="Crespi M."/>
            <person name="Gallardo-Guerrero K."/>
            <person name="Delaux P.-M."/>
            <person name="Salse J."/>
            <person name="Berges H."/>
            <person name="Guyot R."/>
            <person name="Gouzy J."/>
            <person name="Peret B."/>
        </authorList>
    </citation>
    <scope>NUCLEOTIDE SEQUENCE [LARGE SCALE GENOMIC DNA]</scope>
    <source>
        <strain evidence="2">cv. Amiga</strain>
    </source>
</reference>
<proteinExistence type="predicted"/>
<accession>A0A6A4PHY8</accession>
<comment type="caution">
    <text evidence="1">The sequence shown here is derived from an EMBL/GenBank/DDBJ whole genome shotgun (WGS) entry which is preliminary data.</text>
</comment>